<organism evidence="2">
    <name type="scientific">Edafosvirus sp</name>
    <dbReference type="NCBI Taxonomy" id="2487765"/>
    <lineage>
        <taxon>Viruses</taxon>
        <taxon>Varidnaviria</taxon>
        <taxon>Bamfordvirae</taxon>
        <taxon>Nucleocytoviricota</taxon>
        <taxon>Megaviricetes</taxon>
        <taxon>Imitervirales</taxon>
        <taxon>Mimiviridae</taxon>
        <taxon>Klosneuvirinae</taxon>
    </lineage>
</organism>
<dbReference type="InterPro" id="IPR016024">
    <property type="entry name" value="ARM-type_fold"/>
</dbReference>
<reference evidence="2" key="1">
    <citation type="submission" date="2018-10" db="EMBL/GenBank/DDBJ databases">
        <title>Hidden diversity of soil giant viruses.</title>
        <authorList>
            <person name="Schulz F."/>
            <person name="Alteio L."/>
            <person name="Goudeau D."/>
            <person name="Ryan E.M."/>
            <person name="Malmstrom R.R."/>
            <person name="Blanchard J."/>
            <person name="Woyke T."/>
        </authorList>
    </citation>
    <scope>NUCLEOTIDE SEQUENCE</scope>
    <source>
        <strain evidence="2">EDV1</strain>
    </source>
</reference>
<dbReference type="SUPFAM" id="SSF48371">
    <property type="entry name" value="ARM repeat"/>
    <property type="match status" value="1"/>
</dbReference>
<protein>
    <submittedName>
        <fullName evidence="2">Uncharacterized protein</fullName>
    </submittedName>
</protein>
<evidence type="ECO:0000313" key="2">
    <source>
        <dbReference type="EMBL" id="AYV78766.1"/>
    </source>
</evidence>
<dbReference type="EMBL" id="MK072096">
    <property type="protein sequence ID" value="AYV78766.1"/>
    <property type="molecule type" value="Genomic_DNA"/>
</dbReference>
<keyword evidence="1" id="KW-1133">Transmembrane helix</keyword>
<name>A0A3G4ZV49_9VIRU</name>
<feature type="transmembrane region" description="Helical" evidence="1">
    <location>
        <begin position="12"/>
        <end position="28"/>
    </location>
</feature>
<accession>A0A3G4ZV49</accession>
<evidence type="ECO:0000256" key="1">
    <source>
        <dbReference type="SAM" id="Phobius"/>
    </source>
</evidence>
<proteinExistence type="predicted"/>
<sequence length="536" mass="64232">MIDKSYIKKLGILYACICALFIVHHIALHDEEMISYQVLQYSALMPIATVWETAKLCYRIVTIHIPDFILTHLPNLLNKIWMFIRDNIITRIHNLLIVIFDVIKTISNYVLDFLDILYDIAVAIWNFFVDWIIQPIYNTLKKLVIALIDVLTFVKDKLVFIINFINEWVIAPVINVIQKVMNIFKDWILIPFWNLLKSICTIIKDWILTPLWNIIEHIVEFLIYDLPPILRYIFEKVSNFLKWLGDHIIKTIRNIIDIVTHVFEKYIIPFLNWLWDILTNVLELVKNVVTFIWDYICIPLYEFFEYIATKFGNLFKKLWENIIVPLFELCEKLGRWIYKILSNIIEKIGVICVEIFEKFIECCKIVQNIGAWIYEKIMQPIWDLIVIVTNWILNILQHIWQFLCDAYNFVVKVLSFVWYELMWPFLYNTWYMISTITRAMYNLFCKCALMIYNLGIQIYEMFIKFWNVIVVPIFNKFSEVFWKCCDVASAVFNSMYELMVSLSDVWFKAMDLFSKMVDKMVSIYTNFTNIVVNFFI</sequence>
<gene>
    <name evidence="2" type="ORF">Edafosvirus31_6</name>
</gene>
<keyword evidence="1" id="KW-0472">Membrane</keyword>
<keyword evidence="1" id="KW-0812">Transmembrane</keyword>